<proteinExistence type="predicted"/>
<dbReference type="InterPro" id="IPR002126">
    <property type="entry name" value="Cadherin-like_dom"/>
</dbReference>
<name>A0A7W6IBG3_9HYPH</name>
<dbReference type="PANTHER" id="PTHR24028">
    <property type="entry name" value="CADHERIN-87A"/>
    <property type="match status" value="1"/>
</dbReference>
<dbReference type="RefSeq" id="WP_051434985.1">
    <property type="nucleotide sequence ID" value="NZ_JACIDC010000001.1"/>
</dbReference>
<evidence type="ECO:0000313" key="8">
    <source>
        <dbReference type="Proteomes" id="UP000519439"/>
    </source>
</evidence>
<evidence type="ECO:0000259" key="6">
    <source>
        <dbReference type="PROSITE" id="PS50268"/>
    </source>
</evidence>
<evidence type="ECO:0000256" key="1">
    <source>
        <dbReference type="ARBA" id="ARBA00004167"/>
    </source>
</evidence>
<feature type="domain" description="Cadherin" evidence="6">
    <location>
        <begin position="10"/>
        <end position="108"/>
    </location>
</feature>
<dbReference type="SMART" id="SM00112">
    <property type="entry name" value="CA"/>
    <property type="match status" value="4"/>
</dbReference>
<dbReference type="InterPro" id="IPR050174">
    <property type="entry name" value="Protocadherin/Cadherin-CA"/>
</dbReference>
<accession>A0A7W6IBG3</accession>
<dbReference type="AlphaFoldDB" id="A0A7W6IBG3"/>
<dbReference type="PRINTS" id="PR00313">
    <property type="entry name" value="CABNDNGRPT"/>
</dbReference>
<reference evidence="7 8" key="1">
    <citation type="submission" date="2020-08" db="EMBL/GenBank/DDBJ databases">
        <title>Genomic Encyclopedia of Type Strains, Phase IV (KMG-IV): sequencing the most valuable type-strain genomes for metagenomic binning, comparative biology and taxonomic classification.</title>
        <authorList>
            <person name="Goeker M."/>
        </authorList>
    </citation>
    <scope>NUCLEOTIDE SEQUENCE [LARGE SCALE GENOMIC DNA]</scope>
    <source>
        <strain evidence="7 8">DSM 15743</strain>
    </source>
</reference>
<sequence length="768" mass="82248">MATILLTSQTIAENIQGPVRVGALSIQDSPGQTFTFTLEDDSFFEVVETVVDGIATYELWVKAGVSFDFESAERHFELMIAVADGDGNPVDADPVVVDVADVNEAPTGLDVIGDPIPDNADLGTVVATLEGVDPDESDELTYAFVTDATGATELTHDAFEIVGGEILVKGELNAGAHNLWVKVTDSGNPALSYVKQITLTVVDGNDPPEVLFDPADVAEGAGGGTVVGTLTFSDPDTADVLTYSLVEIGEGGVEQPSSLFMIDANGNVVVREGVKLLSQDGAYPSFTVKVSDGTNTIYETYDVFLGENQEPSVTFAGESGLPKTVAGGTLLGSLMADDPEGDEVTYALVNGSENLIRIDENGNVYVRDNAQLSYDNPAHRSFTVEYFDGVNRYTETFSFYFENDAPTVSVTSEPVMEGNPVNRVVGRLTADDLENDTLTPRLLGDNAALFSLVKTDDGWDIVLRPNVVLDYENAAHRGLTVEVEVSDGSNTVTETLAIDLVDVDEAPTVTFSASRVNEGAKGGAVVGLLNAADPEKQELTYTLSAASEKYFTLTENGNGGYDIAVQDGVTLDYENAAHRSFSVIVSDGENEVSRTYTLNLIDQVDYQTGSSRKDSLKGTSGRDILKGLAGDDRLQGNEGDDRLHGGSGKDVLTGGSGKDVFVFDTKPSKKTNLDIVWDFNVKDDAIWLENKVFTKLGKAGSETSPAQLNKSYFVKGTKAKDKNDYVIYDSKKGTLYYDADGSGSKYKQVEIAMLKKGLALTYKDFFVI</sequence>
<evidence type="ECO:0000256" key="4">
    <source>
        <dbReference type="ARBA" id="ARBA00023180"/>
    </source>
</evidence>
<evidence type="ECO:0000256" key="3">
    <source>
        <dbReference type="ARBA" id="ARBA00022989"/>
    </source>
</evidence>
<keyword evidence="4" id="KW-0325">Glycoprotein</keyword>
<dbReference type="Gene3D" id="2.60.40.60">
    <property type="entry name" value="Cadherins"/>
    <property type="match status" value="4"/>
</dbReference>
<feature type="region of interest" description="Disordered" evidence="5">
    <location>
        <begin position="627"/>
        <end position="651"/>
    </location>
</feature>
<feature type="domain" description="Cadherin" evidence="6">
    <location>
        <begin position="116"/>
        <end position="210"/>
    </location>
</feature>
<dbReference type="CDD" id="cd11304">
    <property type="entry name" value="Cadherin_repeat"/>
    <property type="match status" value="2"/>
</dbReference>
<dbReference type="GO" id="GO:0005886">
    <property type="term" value="C:plasma membrane"/>
    <property type="evidence" value="ECO:0007669"/>
    <property type="project" value="TreeGrafter"/>
</dbReference>
<feature type="domain" description="Cadherin" evidence="6">
    <location>
        <begin position="407"/>
        <end position="509"/>
    </location>
</feature>
<dbReference type="GO" id="GO:0005509">
    <property type="term" value="F:calcium ion binding"/>
    <property type="evidence" value="ECO:0007669"/>
    <property type="project" value="InterPro"/>
</dbReference>
<dbReference type="EMBL" id="JACIDC010000001">
    <property type="protein sequence ID" value="MBB4038389.1"/>
    <property type="molecule type" value="Genomic_DNA"/>
</dbReference>
<keyword evidence="8" id="KW-1185">Reference proteome</keyword>
<dbReference type="InterPro" id="IPR001343">
    <property type="entry name" value="Hemolysn_Ca-bd"/>
</dbReference>
<dbReference type="PROSITE" id="PS50268">
    <property type="entry name" value="CADHERIN_2"/>
    <property type="match status" value="4"/>
</dbReference>
<evidence type="ECO:0000313" key="7">
    <source>
        <dbReference type="EMBL" id="MBB4038389.1"/>
    </source>
</evidence>
<dbReference type="Gene3D" id="2.150.10.10">
    <property type="entry name" value="Serralysin-like metalloprotease, C-terminal"/>
    <property type="match status" value="1"/>
</dbReference>
<dbReference type="Proteomes" id="UP000519439">
    <property type="component" value="Unassembled WGS sequence"/>
</dbReference>
<comment type="caution">
    <text evidence="7">The sequence shown here is derived from an EMBL/GenBank/DDBJ whole genome shotgun (WGS) entry which is preliminary data.</text>
</comment>
<dbReference type="InterPro" id="IPR011049">
    <property type="entry name" value="Serralysin-like_metalloprot_C"/>
</dbReference>
<keyword evidence="3" id="KW-1133">Transmembrane helix</keyword>
<comment type="subcellular location">
    <subcellularLocation>
        <location evidence="1">Membrane</location>
        <topology evidence="1">Single-pass membrane protein</topology>
    </subcellularLocation>
</comment>
<dbReference type="SUPFAM" id="SSF49313">
    <property type="entry name" value="Cadherin-like"/>
    <property type="match status" value="3"/>
</dbReference>
<dbReference type="Pfam" id="PF00353">
    <property type="entry name" value="HemolysinCabind"/>
    <property type="match status" value="1"/>
</dbReference>
<dbReference type="GO" id="GO:0007156">
    <property type="term" value="P:homophilic cell adhesion via plasma membrane adhesion molecules"/>
    <property type="evidence" value="ECO:0007669"/>
    <property type="project" value="InterPro"/>
</dbReference>
<keyword evidence="3" id="KW-0472">Membrane</keyword>
<feature type="compositionally biased region" description="Basic and acidic residues" evidence="5">
    <location>
        <begin position="627"/>
        <end position="644"/>
    </location>
</feature>
<evidence type="ECO:0000256" key="5">
    <source>
        <dbReference type="SAM" id="MobiDB-lite"/>
    </source>
</evidence>
<dbReference type="PANTHER" id="PTHR24028:SF328">
    <property type="entry name" value="CADHERIN-3"/>
    <property type="match status" value="1"/>
</dbReference>
<dbReference type="PROSITE" id="PS00330">
    <property type="entry name" value="HEMOLYSIN_CALCIUM"/>
    <property type="match status" value="2"/>
</dbReference>
<feature type="domain" description="Cadherin" evidence="6">
    <location>
        <begin position="508"/>
        <end position="616"/>
    </location>
</feature>
<keyword evidence="2" id="KW-0812">Transmembrane</keyword>
<dbReference type="InterPro" id="IPR015919">
    <property type="entry name" value="Cadherin-like_sf"/>
</dbReference>
<gene>
    <name evidence="7" type="ORF">GGR34_000018</name>
</gene>
<dbReference type="SUPFAM" id="SSF51120">
    <property type="entry name" value="beta-Roll"/>
    <property type="match status" value="1"/>
</dbReference>
<dbReference type="InterPro" id="IPR018511">
    <property type="entry name" value="Hemolysin-typ_Ca-bd_CS"/>
</dbReference>
<organism evidence="7 8">
    <name type="scientific">Microvirga flocculans</name>
    <dbReference type="NCBI Taxonomy" id="217168"/>
    <lineage>
        <taxon>Bacteria</taxon>
        <taxon>Pseudomonadati</taxon>
        <taxon>Pseudomonadota</taxon>
        <taxon>Alphaproteobacteria</taxon>
        <taxon>Hyphomicrobiales</taxon>
        <taxon>Methylobacteriaceae</taxon>
        <taxon>Microvirga</taxon>
    </lineage>
</organism>
<evidence type="ECO:0000256" key="2">
    <source>
        <dbReference type="ARBA" id="ARBA00022692"/>
    </source>
</evidence>
<protein>
    <submittedName>
        <fullName evidence="7">Ca2+-binding RTX toxin-like protein</fullName>
    </submittedName>
</protein>